<dbReference type="RefSeq" id="WP_056951578.1">
    <property type="nucleotide sequence ID" value="NZ_LNUA01000011.1"/>
</dbReference>
<proteinExistence type="predicted"/>
<dbReference type="Proteomes" id="UP000196232">
    <property type="component" value="Unassembled WGS sequence"/>
</dbReference>
<comment type="caution">
    <text evidence="1">The sequence shown here is derived from an EMBL/GenBank/DDBJ whole genome shotgun (WGS) entry which is preliminary data.</text>
</comment>
<evidence type="ECO:0008006" key="3">
    <source>
        <dbReference type="Google" id="ProtNLM"/>
    </source>
</evidence>
<accession>A0A202F7S7</accession>
<gene>
    <name evidence="1" type="ORF">LKACC16343_02198</name>
</gene>
<organism evidence="1 2">
    <name type="scientific">Companilactobacillus bobalius</name>
    <dbReference type="NCBI Taxonomy" id="2801451"/>
    <lineage>
        <taxon>Bacteria</taxon>
        <taxon>Bacillati</taxon>
        <taxon>Bacillota</taxon>
        <taxon>Bacilli</taxon>
        <taxon>Lactobacillales</taxon>
        <taxon>Lactobacillaceae</taxon>
        <taxon>Companilactobacillus</taxon>
    </lineage>
</organism>
<protein>
    <recommendedName>
        <fullName evidence="3">HNH endonuclease</fullName>
    </recommendedName>
</protein>
<sequence>MIRIFTKKQSDFIYQNYKSISSQQLANLVNKKFDTNFTATQLRSFKVHHKLKSGYNNYFKPGMIPWNTGTKGLMKANSGSRKPVPIGSKYMKYGKALIKTDTGWKQYSRYVYEKYHDCKLNSNERIYFLDGNNRNFSKKNLTKVTKQEIARIHHEGYFFNNPELNKAGINIVRLKMKVREIDANDRKDK</sequence>
<evidence type="ECO:0000313" key="2">
    <source>
        <dbReference type="Proteomes" id="UP000196232"/>
    </source>
</evidence>
<evidence type="ECO:0000313" key="1">
    <source>
        <dbReference type="EMBL" id="OVE96531.1"/>
    </source>
</evidence>
<dbReference type="AlphaFoldDB" id="A0A202F7S7"/>
<dbReference type="EMBL" id="MYFM01000007">
    <property type="protein sequence ID" value="OVE96531.1"/>
    <property type="molecule type" value="Genomic_DNA"/>
</dbReference>
<name>A0A202F7S7_9LACO</name>
<reference evidence="1 2" key="1">
    <citation type="submission" date="2017-03" db="EMBL/GenBank/DDBJ databases">
        <title>Genome sequence of Lactobacillus bobalius KACC 16343.</title>
        <authorList>
            <person name="Chun J."/>
        </authorList>
    </citation>
    <scope>NUCLEOTIDE SEQUENCE [LARGE SCALE GENOMIC DNA]</scope>
    <source>
        <strain evidence="1 2">KACC 16343</strain>
    </source>
</reference>